<dbReference type="Pfam" id="PF15702">
    <property type="entry name" value="HPS6"/>
    <property type="match status" value="1"/>
</dbReference>
<dbReference type="STRING" id="30732.ENSOMEP00000001872"/>
<name>A0A3B3B9L5_ORYME</name>
<dbReference type="GeneTree" id="ENSGT00390000001546"/>
<evidence type="ECO:0000259" key="2">
    <source>
        <dbReference type="Pfam" id="PF15702"/>
    </source>
</evidence>
<dbReference type="GO" id="GO:0032418">
    <property type="term" value="P:lysosome localization"/>
    <property type="evidence" value="ECO:0007669"/>
    <property type="project" value="TreeGrafter"/>
</dbReference>
<feature type="domain" description="BLOC-2 complex member HPS6 C-terminal" evidence="3">
    <location>
        <begin position="401"/>
        <end position="789"/>
    </location>
</feature>
<dbReference type="AlphaFoldDB" id="A0A3B3B9L5"/>
<reference evidence="4" key="2">
    <citation type="submission" date="2025-09" db="UniProtKB">
        <authorList>
            <consortium name="Ensembl"/>
        </authorList>
    </citation>
    <scope>IDENTIFICATION</scope>
</reference>
<dbReference type="GO" id="GO:0072657">
    <property type="term" value="P:protein localization to membrane"/>
    <property type="evidence" value="ECO:0007669"/>
    <property type="project" value="TreeGrafter"/>
</dbReference>
<dbReference type="PaxDb" id="30732-ENSOMEP00000001872"/>
<organism evidence="4 5">
    <name type="scientific">Oryzias melastigma</name>
    <name type="common">Marine medaka</name>
    <dbReference type="NCBI Taxonomy" id="30732"/>
    <lineage>
        <taxon>Eukaryota</taxon>
        <taxon>Metazoa</taxon>
        <taxon>Chordata</taxon>
        <taxon>Craniata</taxon>
        <taxon>Vertebrata</taxon>
        <taxon>Euteleostomi</taxon>
        <taxon>Actinopterygii</taxon>
        <taxon>Neopterygii</taxon>
        <taxon>Teleostei</taxon>
        <taxon>Neoteleostei</taxon>
        <taxon>Acanthomorphata</taxon>
        <taxon>Ovalentaria</taxon>
        <taxon>Atherinomorphae</taxon>
        <taxon>Beloniformes</taxon>
        <taxon>Adrianichthyidae</taxon>
        <taxon>Oryziinae</taxon>
        <taxon>Oryzias</taxon>
    </lineage>
</organism>
<dbReference type="InterPro" id="IPR046823">
    <property type="entry name" value="HPS6_N"/>
</dbReference>
<dbReference type="Proteomes" id="UP000261560">
    <property type="component" value="Unplaced"/>
</dbReference>
<evidence type="ECO:0000313" key="4">
    <source>
        <dbReference type="Ensembl" id="ENSOMEP00000001872.1"/>
    </source>
</evidence>
<evidence type="ECO:0000313" key="5">
    <source>
        <dbReference type="Proteomes" id="UP000261560"/>
    </source>
</evidence>
<feature type="compositionally biased region" description="Basic and acidic residues" evidence="1">
    <location>
        <begin position="809"/>
        <end position="820"/>
    </location>
</feature>
<proteinExistence type="predicted"/>
<dbReference type="PANTHER" id="PTHR14696">
    <property type="entry name" value="HERMANSKY-PUDLAK SYNDROME 6 PROTEIN"/>
    <property type="match status" value="1"/>
</dbReference>
<dbReference type="InterPro" id="IPR017218">
    <property type="entry name" value="BLOC-2_complex_Hps6_subunit"/>
</dbReference>
<feature type="region of interest" description="Disordered" evidence="1">
    <location>
        <begin position="770"/>
        <end position="833"/>
    </location>
</feature>
<reference evidence="4" key="1">
    <citation type="submission" date="2025-08" db="UniProtKB">
        <authorList>
            <consortium name="Ensembl"/>
        </authorList>
    </citation>
    <scope>IDENTIFICATION</scope>
</reference>
<dbReference type="InterPro" id="IPR046822">
    <property type="entry name" value="HPS6_C"/>
</dbReference>
<dbReference type="Pfam" id="PF20468">
    <property type="entry name" value="HPS6_C"/>
    <property type="match status" value="1"/>
</dbReference>
<protein>
    <submittedName>
        <fullName evidence="4">HPS6 biosis of lysosomal organelles complex 2 subunit 3</fullName>
    </submittedName>
</protein>
<dbReference type="GO" id="GO:0005765">
    <property type="term" value="C:lysosomal membrane"/>
    <property type="evidence" value="ECO:0007669"/>
    <property type="project" value="TreeGrafter"/>
</dbReference>
<dbReference type="GO" id="GO:0031084">
    <property type="term" value="C:BLOC-2 complex"/>
    <property type="evidence" value="ECO:0007669"/>
    <property type="project" value="TreeGrafter"/>
</dbReference>
<dbReference type="PANTHER" id="PTHR14696:SF2">
    <property type="entry name" value="BLOC-2 COMPLEX MEMBER HPS6"/>
    <property type="match status" value="1"/>
</dbReference>
<keyword evidence="5" id="KW-1185">Reference proteome</keyword>
<dbReference type="Ensembl" id="ENSOMET00000013450.1">
    <property type="protein sequence ID" value="ENSOMEP00000001872.1"/>
    <property type="gene ID" value="ENSOMEG00000000730.1"/>
</dbReference>
<feature type="domain" description="BLOC-2 complex member HPS6 N-terminal" evidence="2">
    <location>
        <begin position="3"/>
        <end position="389"/>
    </location>
</feature>
<sequence>MSRFVLEEVSSFKDFTGSEALADMLSLSNSEHNGLSNVRVSPDSRHIHIILQKPEVGLVTFDKFERPLPVQNQKKLDLWLTRTAPIVDVVYLDHKNSSRIRGAAVAAVVYENGKAEFWRFQDCKVGWHLLQTSDLCNSPQAKVVSVCASSHLLIWCEERPPSESSSASPPLRNNLRFCVCRRDYEVEEGAVILGGVKITLHSSPKFAVLCSGECVHLLPDVEAKTQSSISKFLFTWSPHRDTFTVNTTCNNTPVKLVSARESDFKRLVTDCVGYLSILEPPEIQSFAPTGCGGLLLLLSTGWICLLQKDGILRRVYKLAENCFIQHRGPTSLCIFKDTLALIIEEKLYLIDLNCGRELEKIVLKKTGLLYVNQDVRQTPHLLSESGLFMAVNKETESLLVEAVFEEACKYYQQRSLSSTQLTVEALKKGGRFQAPISLASILRNYLSSTSVKRSGDKLMCSLESELRALVSLEEVKGCLVKGGAKEVESMCYTLVEKEVARLLSISDLDKDSLSYLNSVFSIFPCQAWKAVQVALQLHYNGEGSLSSKAPPDMWKCVLSPALAGASSSPAVLPVFELLCQSVLHFQPSWLPKFLQLAQQQQGSAGLGLPLASSSWSFSGGRGREAGENHVPLYKRALCILSSSSPDRNQHQDIEVELLLVSGRPNAVLQALRILMGKQQWEKVMQVAQEFCKQGPLLNKEIFTTLLCEVAHHRDLDSYLDLLWALCPEDFTVTTILNLVLQNLPSPNSPLTIGLLKPLLRKVLQRETKPSQRYADILQSPSYPPPALPRHPTDQSRDPSVPTTPPAETHAAESTHTDLQRSRGALPANPVGSA</sequence>
<evidence type="ECO:0000256" key="1">
    <source>
        <dbReference type="SAM" id="MobiDB-lite"/>
    </source>
</evidence>
<evidence type="ECO:0000259" key="3">
    <source>
        <dbReference type="Pfam" id="PF20468"/>
    </source>
</evidence>
<accession>A0A3B3B9L5</accession>